<reference evidence="3 4" key="1">
    <citation type="submission" date="2021-03" db="EMBL/GenBank/DDBJ databases">
        <title>Sequencing the genomes of 1000 actinobacteria strains.</title>
        <authorList>
            <person name="Klenk H.-P."/>
        </authorList>
    </citation>
    <scope>NUCLEOTIDE SEQUENCE [LARGE SCALE GENOMIC DNA]</scope>
    <source>
        <strain evidence="3 4">DSM 46670</strain>
    </source>
</reference>
<gene>
    <name evidence="3" type="ORF">JOF56_009711</name>
</gene>
<proteinExistence type="inferred from homology"/>
<dbReference type="EMBL" id="JAGINW010000001">
    <property type="protein sequence ID" value="MBP2329326.1"/>
    <property type="molecule type" value="Genomic_DNA"/>
</dbReference>
<dbReference type="Pfam" id="PF03795">
    <property type="entry name" value="YCII"/>
    <property type="match status" value="1"/>
</dbReference>
<dbReference type="InterPro" id="IPR005545">
    <property type="entry name" value="YCII"/>
</dbReference>
<evidence type="ECO:0000313" key="3">
    <source>
        <dbReference type="EMBL" id="MBP2329326.1"/>
    </source>
</evidence>
<comment type="similarity">
    <text evidence="1">Belongs to the YciI family.</text>
</comment>
<evidence type="ECO:0000313" key="4">
    <source>
        <dbReference type="Proteomes" id="UP001519332"/>
    </source>
</evidence>
<accession>A0ABS4TY47</accession>
<name>A0ABS4TY47_9PSEU</name>
<comment type="caution">
    <text evidence="3">The sequence shown here is derived from an EMBL/GenBank/DDBJ whole genome shotgun (WGS) entry which is preliminary data.</text>
</comment>
<feature type="domain" description="YCII-related" evidence="2">
    <location>
        <begin position="1"/>
        <end position="90"/>
    </location>
</feature>
<protein>
    <recommendedName>
        <fullName evidence="2">YCII-related domain-containing protein</fullName>
    </recommendedName>
</protein>
<dbReference type="PANTHER" id="PTHR35174">
    <property type="entry name" value="BLL7171 PROTEIN-RELATED"/>
    <property type="match status" value="1"/>
</dbReference>
<dbReference type="RefSeq" id="WP_307855598.1">
    <property type="nucleotide sequence ID" value="NZ_JAGINW010000001.1"/>
</dbReference>
<dbReference type="Proteomes" id="UP001519332">
    <property type="component" value="Unassembled WGS sequence"/>
</dbReference>
<dbReference type="SUPFAM" id="SSF54909">
    <property type="entry name" value="Dimeric alpha+beta barrel"/>
    <property type="match status" value="1"/>
</dbReference>
<organism evidence="3 4">
    <name type="scientific">Kibdelosporangium banguiense</name>
    <dbReference type="NCBI Taxonomy" id="1365924"/>
    <lineage>
        <taxon>Bacteria</taxon>
        <taxon>Bacillati</taxon>
        <taxon>Actinomycetota</taxon>
        <taxon>Actinomycetes</taxon>
        <taxon>Pseudonocardiales</taxon>
        <taxon>Pseudonocardiaceae</taxon>
        <taxon>Kibdelosporangium</taxon>
    </lineage>
</organism>
<evidence type="ECO:0000256" key="1">
    <source>
        <dbReference type="ARBA" id="ARBA00007689"/>
    </source>
</evidence>
<dbReference type="InterPro" id="IPR011008">
    <property type="entry name" value="Dimeric_a/b-barrel"/>
</dbReference>
<keyword evidence="4" id="KW-1185">Reference proteome</keyword>
<dbReference type="Gene3D" id="3.30.70.1060">
    <property type="entry name" value="Dimeric alpha+beta barrel"/>
    <property type="match status" value="1"/>
</dbReference>
<sequence>MRYLMTTFGDGSTPDEQQYEEMGKFVAELSASGVLLAAGGLEPGGIHVTSLGSEFTVTDGPFTEAKEAAGGFALVEVSSREEAIELTRRAAAIGGDGTTIIQQVFS</sequence>
<evidence type="ECO:0000259" key="2">
    <source>
        <dbReference type="Pfam" id="PF03795"/>
    </source>
</evidence>